<keyword evidence="2" id="KW-0812">Transmembrane</keyword>
<protein>
    <recommendedName>
        <fullName evidence="6">Growth factor receptor domain-containing protein</fullName>
    </recommendedName>
</protein>
<proteinExistence type="predicted"/>
<feature type="compositionally biased region" description="Low complexity" evidence="1">
    <location>
        <begin position="333"/>
        <end position="361"/>
    </location>
</feature>
<dbReference type="GeneID" id="20525736"/>
<name>A0A058ZIZ1_FONAL</name>
<dbReference type="SUPFAM" id="SSF57184">
    <property type="entry name" value="Growth factor receptor domain"/>
    <property type="match status" value="2"/>
</dbReference>
<dbReference type="SMART" id="SM00261">
    <property type="entry name" value="FU"/>
    <property type="match status" value="4"/>
</dbReference>
<sequence>MEPRRRSIASAMAFGLALGAVLLAACLGPTLATTCQAPVPSTDSSGDGTPPASIARLETAKHASDATSAACPPMWSYSACSNRCDYCGPECASCQFTSNICQMSCHSCNSGYFLHNSECIRYCPQGYYENASARMCSPCQAPCVTCSKSMDACLSCSTGLLHVDAYACVSVCPPFSRQEGTRCRSCPDKCEVCDAPVAGPADQSLDSIALTSSAVDHCDRCMRGYFLLHGAECVEKCPEGFFPDHTDTGSICAPCHAACETCTGPSADECIPPRKSPESSPKEKPKWGLVIGLSVGLGIVALLGSALTSMVIARGRKPHFSLRQVLSEYSFSSSTTSPLKSLPSSRRGSSSSNQISSSSLLSEHEQLYI</sequence>
<dbReference type="InterPro" id="IPR009030">
    <property type="entry name" value="Growth_fac_rcpt_cys_sf"/>
</dbReference>
<keyword evidence="3" id="KW-0732">Signal</keyword>
<dbReference type="Proteomes" id="UP000030693">
    <property type="component" value="Unassembled WGS sequence"/>
</dbReference>
<dbReference type="OrthoDB" id="300641at2759"/>
<evidence type="ECO:0008006" key="6">
    <source>
        <dbReference type="Google" id="ProtNLM"/>
    </source>
</evidence>
<evidence type="ECO:0000256" key="2">
    <source>
        <dbReference type="SAM" id="Phobius"/>
    </source>
</evidence>
<evidence type="ECO:0000313" key="5">
    <source>
        <dbReference type="Proteomes" id="UP000030693"/>
    </source>
</evidence>
<dbReference type="CDD" id="cd00064">
    <property type="entry name" value="FU"/>
    <property type="match status" value="1"/>
</dbReference>
<dbReference type="AlphaFoldDB" id="A0A058ZIZ1"/>
<feature type="transmembrane region" description="Helical" evidence="2">
    <location>
        <begin position="287"/>
        <end position="313"/>
    </location>
</feature>
<keyword evidence="2" id="KW-1133">Transmembrane helix</keyword>
<organism evidence="4">
    <name type="scientific">Fonticula alba</name>
    <name type="common">Slime mold</name>
    <dbReference type="NCBI Taxonomy" id="691883"/>
    <lineage>
        <taxon>Eukaryota</taxon>
        <taxon>Rotosphaerida</taxon>
        <taxon>Fonticulaceae</taxon>
        <taxon>Fonticula</taxon>
    </lineage>
</organism>
<dbReference type="PROSITE" id="PS51257">
    <property type="entry name" value="PROKAR_LIPOPROTEIN"/>
    <property type="match status" value="1"/>
</dbReference>
<evidence type="ECO:0000256" key="1">
    <source>
        <dbReference type="SAM" id="MobiDB-lite"/>
    </source>
</evidence>
<feature type="chain" id="PRO_5001572187" description="Growth factor receptor domain-containing protein" evidence="3">
    <location>
        <begin position="33"/>
        <end position="369"/>
    </location>
</feature>
<evidence type="ECO:0000313" key="4">
    <source>
        <dbReference type="EMBL" id="KCV73472.1"/>
    </source>
</evidence>
<reference evidence="4" key="1">
    <citation type="submission" date="2013-04" db="EMBL/GenBank/DDBJ databases">
        <title>The Genome Sequence of Fonticula alba ATCC 38817.</title>
        <authorList>
            <consortium name="The Broad Institute Genomics Platform"/>
            <person name="Russ C."/>
            <person name="Cuomo C."/>
            <person name="Burger G."/>
            <person name="Gray M.W."/>
            <person name="Holland P.W.H."/>
            <person name="King N."/>
            <person name="Lang F.B.F."/>
            <person name="Roger A.J."/>
            <person name="Ruiz-Trillo I."/>
            <person name="Brown M."/>
            <person name="Walker B."/>
            <person name="Young S."/>
            <person name="Zeng Q."/>
            <person name="Gargeya S."/>
            <person name="Fitzgerald M."/>
            <person name="Haas B."/>
            <person name="Abouelleil A."/>
            <person name="Allen A.W."/>
            <person name="Alvarado L."/>
            <person name="Arachchi H.M."/>
            <person name="Berlin A.M."/>
            <person name="Chapman S.B."/>
            <person name="Gainer-Dewar J."/>
            <person name="Goldberg J."/>
            <person name="Griggs A."/>
            <person name="Gujja S."/>
            <person name="Hansen M."/>
            <person name="Howarth C."/>
            <person name="Imamovic A."/>
            <person name="Ireland A."/>
            <person name="Larimer J."/>
            <person name="McCowan C."/>
            <person name="Murphy C."/>
            <person name="Pearson M."/>
            <person name="Poon T.W."/>
            <person name="Priest M."/>
            <person name="Roberts A."/>
            <person name="Saif S."/>
            <person name="Shea T."/>
            <person name="Sisk P."/>
            <person name="Sykes S."/>
            <person name="Wortman J."/>
            <person name="Nusbaum C."/>
            <person name="Birren B."/>
        </authorList>
    </citation>
    <scope>NUCLEOTIDE SEQUENCE [LARGE SCALE GENOMIC DNA]</scope>
    <source>
        <strain evidence="4">ATCC 38817</strain>
    </source>
</reference>
<gene>
    <name evidence="4" type="ORF">H696_01011</name>
</gene>
<dbReference type="EMBL" id="KB932201">
    <property type="protein sequence ID" value="KCV73472.1"/>
    <property type="molecule type" value="Genomic_DNA"/>
</dbReference>
<feature type="region of interest" description="Disordered" evidence="1">
    <location>
        <begin position="333"/>
        <end position="369"/>
    </location>
</feature>
<dbReference type="Gene3D" id="2.10.220.10">
    <property type="entry name" value="Hormone Receptor, Insulin-like Growth Factor Receptor 1, Chain A, domain 2"/>
    <property type="match status" value="3"/>
</dbReference>
<dbReference type="eggNOG" id="KOG3525">
    <property type="taxonomic scope" value="Eukaryota"/>
</dbReference>
<keyword evidence="5" id="KW-1185">Reference proteome</keyword>
<keyword evidence="2" id="KW-0472">Membrane</keyword>
<dbReference type="RefSeq" id="XP_009493173.1">
    <property type="nucleotide sequence ID" value="XM_009494898.1"/>
</dbReference>
<feature type="signal peptide" evidence="3">
    <location>
        <begin position="1"/>
        <end position="32"/>
    </location>
</feature>
<dbReference type="InterPro" id="IPR006212">
    <property type="entry name" value="Furin_repeat"/>
</dbReference>
<accession>A0A058ZIZ1</accession>
<evidence type="ECO:0000256" key="3">
    <source>
        <dbReference type="SAM" id="SignalP"/>
    </source>
</evidence>